<sequence>MFRVPCSDAPSGGSDPCGVGDGGAFTRAVPSGGMSDKDLLGLVLGGIALLMFATGLVLVLQ</sequence>
<organism evidence="3 4">
    <name type="scientific">Halobaculum lipolyticum</name>
    <dbReference type="NCBI Taxonomy" id="3032001"/>
    <lineage>
        <taxon>Archaea</taxon>
        <taxon>Methanobacteriati</taxon>
        <taxon>Methanobacteriota</taxon>
        <taxon>Stenosarchaea group</taxon>
        <taxon>Halobacteria</taxon>
        <taxon>Halobacteriales</taxon>
        <taxon>Haloferacaceae</taxon>
        <taxon>Halobaculum</taxon>
    </lineage>
</organism>
<dbReference type="EMBL" id="JBHTAH010000015">
    <property type="protein sequence ID" value="MFC7070936.1"/>
    <property type="molecule type" value="Genomic_DNA"/>
</dbReference>
<evidence type="ECO:0000256" key="2">
    <source>
        <dbReference type="SAM" id="Phobius"/>
    </source>
</evidence>
<keyword evidence="2" id="KW-0472">Membrane</keyword>
<evidence type="ECO:0008006" key="5">
    <source>
        <dbReference type="Google" id="ProtNLM"/>
    </source>
</evidence>
<accession>A0ABD5WHW1</accession>
<evidence type="ECO:0000313" key="3">
    <source>
        <dbReference type="EMBL" id="MFC7070936.1"/>
    </source>
</evidence>
<gene>
    <name evidence="3" type="ORF">ACFQL9_14905</name>
</gene>
<reference evidence="3 4" key="1">
    <citation type="journal article" date="2019" name="Int. J. Syst. Evol. Microbiol.">
        <title>The Global Catalogue of Microorganisms (GCM) 10K type strain sequencing project: providing services to taxonomists for standard genome sequencing and annotation.</title>
        <authorList>
            <consortium name="The Broad Institute Genomics Platform"/>
            <consortium name="The Broad Institute Genome Sequencing Center for Infectious Disease"/>
            <person name="Wu L."/>
            <person name="Ma J."/>
        </authorList>
    </citation>
    <scope>NUCLEOTIDE SEQUENCE [LARGE SCALE GENOMIC DNA]</scope>
    <source>
        <strain evidence="3 4">DT31</strain>
    </source>
</reference>
<feature type="region of interest" description="Disordered" evidence="1">
    <location>
        <begin position="1"/>
        <end position="20"/>
    </location>
</feature>
<dbReference type="RefSeq" id="WP_284032644.1">
    <property type="nucleotide sequence ID" value="NZ_CP126154.1"/>
</dbReference>
<proteinExistence type="predicted"/>
<evidence type="ECO:0000256" key="1">
    <source>
        <dbReference type="SAM" id="MobiDB-lite"/>
    </source>
</evidence>
<dbReference type="GeneID" id="81124512"/>
<feature type="transmembrane region" description="Helical" evidence="2">
    <location>
        <begin position="39"/>
        <end position="60"/>
    </location>
</feature>
<protein>
    <recommendedName>
        <fullName evidence="5">PGF-CTERM sorting domain-containing protein</fullName>
    </recommendedName>
</protein>
<comment type="caution">
    <text evidence="3">The sequence shown here is derived from an EMBL/GenBank/DDBJ whole genome shotgun (WGS) entry which is preliminary data.</text>
</comment>
<dbReference type="Proteomes" id="UP001596461">
    <property type="component" value="Unassembled WGS sequence"/>
</dbReference>
<evidence type="ECO:0000313" key="4">
    <source>
        <dbReference type="Proteomes" id="UP001596461"/>
    </source>
</evidence>
<keyword evidence="4" id="KW-1185">Reference proteome</keyword>
<name>A0ABD5WHW1_9EURY</name>
<dbReference type="AlphaFoldDB" id="A0ABD5WHW1"/>
<keyword evidence="2" id="KW-0812">Transmembrane</keyword>
<keyword evidence="2" id="KW-1133">Transmembrane helix</keyword>